<organism evidence="1 2">
    <name type="scientific">Acidithiobacillus caldus (strain ATCC 51756 / DSM 8584 / KU)</name>
    <dbReference type="NCBI Taxonomy" id="637389"/>
    <lineage>
        <taxon>Bacteria</taxon>
        <taxon>Pseudomonadati</taxon>
        <taxon>Pseudomonadota</taxon>
        <taxon>Acidithiobacillia</taxon>
        <taxon>Acidithiobacillales</taxon>
        <taxon>Acidithiobacillaceae</taxon>
        <taxon>Acidithiobacillus</taxon>
    </lineage>
</organism>
<dbReference type="KEGG" id="acz:Acaty_c1370"/>
<name>A0A059ZZA2_ACICK</name>
<dbReference type="AlphaFoldDB" id="A0A059ZZA2"/>
<reference evidence="1 2" key="1">
    <citation type="journal article" date="2009" name="J. Bacteriol.">
        <title>Draft genome sequence of the extremely acidophilic bacterium Acidithiobacillus caldus ATCC 51756 reveals metabolic versatility in the genus Acidithiobacillus.</title>
        <authorList>
            <person name="Valdes J."/>
            <person name="Quatrini R."/>
            <person name="Hallberg K."/>
            <person name="Dopson M."/>
            <person name="Valenzuela P.D."/>
            <person name="Holmes D.S."/>
        </authorList>
    </citation>
    <scope>NUCLEOTIDE SEQUENCE [LARGE SCALE GENOMIC DNA]</scope>
    <source>
        <strain evidence="2">ATCC 51756 / DSM 8584 / KU</strain>
    </source>
</reference>
<evidence type="ECO:0000313" key="1">
    <source>
        <dbReference type="EMBL" id="AIA55237.1"/>
    </source>
</evidence>
<dbReference type="HOGENOM" id="CLU_2128034_0_0_6"/>
<protein>
    <submittedName>
        <fullName evidence="1">Uncharacterized protein</fullName>
    </submittedName>
</protein>
<evidence type="ECO:0000313" key="2">
    <source>
        <dbReference type="Proteomes" id="UP000005522"/>
    </source>
</evidence>
<proteinExistence type="predicted"/>
<gene>
    <name evidence="1" type="ORF">Acaty_c1370</name>
</gene>
<sequence>MQHIDHARAVERARALNLHSPLDAAFLAIMEQISPVKPLTLDAAVAALDNDQILEYAAFLFQSRTHEDLERPCRSQPPSAESEREWLLTEDQACLARKIAAVASDLDS</sequence>
<dbReference type="Proteomes" id="UP000005522">
    <property type="component" value="Chromosome"/>
</dbReference>
<dbReference type="eggNOG" id="ENOG503148A">
    <property type="taxonomic scope" value="Bacteria"/>
</dbReference>
<accession>A0A059ZZA2</accession>
<dbReference type="GeneID" id="92931573"/>
<dbReference type="EMBL" id="CP005986">
    <property type="protein sequence ID" value="AIA55237.1"/>
    <property type="molecule type" value="Genomic_DNA"/>
</dbReference>
<dbReference type="RefSeq" id="WP_004872163.1">
    <property type="nucleotide sequence ID" value="NZ_CP005986.1"/>
</dbReference>